<feature type="compositionally biased region" description="Polar residues" evidence="2">
    <location>
        <begin position="1410"/>
        <end position="1442"/>
    </location>
</feature>
<feature type="compositionally biased region" description="Acidic residues" evidence="2">
    <location>
        <begin position="1364"/>
        <end position="1386"/>
    </location>
</feature>
<feature type="region of interest" description="Disordered" evidence="2">
    <location>
        <begin position="116"/>
        <end position="520"/>
    </location>
</feature>
<comment type="caution">
    <text evidence="6">The sequence shown here is derived from an EMBL/GenBank/DDBJ whole genome shotgun (WGS) entry which is preliminary data.</text>
</comment>
<evidence type="ECO:0000256" key="2">
    <source>
        <dbReference type="SAM" id="MobiDB-lite"/>
    </source>
</evidence>
<evidence type="ECO:0000259" key="3">
    <source>
        <dbReference type="Pfam" id="PF24340"/>
    </source>
</evidence>
<feature type="region of interest" description="Disordered" evidence="2">
    <location>
        <begin position="1650"/>
        <end position="1685"/>
    </location>
</feature>
<feature type="coiled-coil region" evidence="1">
    <location>
        <begin position="616"/>
        <end position="646"/>
    </location>
</feature>
<dbReference type="InterPro" id="IPR056223">
    <property type="entry name" value="PH_24"/>
</dbReference>
<feature type="compositionally biased region" description="Polar residues" evidence="2">
    <location>
        <begin position="452"/>
        <end position="495"/>
    </location>
</feature>
<organism evidence="6 7">
    <name type="scientific">Elsinoe australis</name>
    <dbReference type="NCBI Taxonomy" id="40998"/>
    <lineage>
        <taxon>Eukaryota</taxon>
        <taxon>Fungi</taxon>
        <taxon>Dikarya</taxon>
        <taxon>Ascomycota</taxon>
        <taxon>Pezizomycotina</taxon>
        <taxon>Dothideomycetes</taxon>
        <taxon>Dothideomycetidae</taxon>
        <taxon>Myriangiales</taxon>
        <taxon>Elsinoaceae</taxon>
        <taxon>Elsinoe</taxon>
    </lineage>
</organism>
<dbReference type="InterPro" id="IPR056222">
    <property type="entry name" value="PH_23"/>
</dbReference>
<evidence type="ECO:0000259" key="5">
    <source>
        <dbReference type="Pfam" id="PF24345"/>
    </source>
</evidence>
<feature type="region of interest" description="Disordered" evidence="2">
    <location>
        <begin position="661"/>
        <end position="680"/>
    </location>
</feature>
<reference evidence="6 7" key="1">
    <citation type="submission" date="2017-05" db="EMBL/GenBank/DDBJ databases">
        <title>Draft genome sequence of Elsinoe australis.</title>
        <authorList>
            <person name="Cheng Q."/>
        </authorList>
    </citation>
    <scope>NUCLEOTIDE SEQUENCE [LARGE SCALE GENOMIC DNA]</scope>
    <source>
        <strain evidence="6 7">NL1</strain>
    </source>
</reference>
<dbReference type="STRING" id="40998.A0A2P7ZUN4"/>
<feature type="compositionally biased region" description="Polar residues" evidence="2">
    <location>
        <begin position="661"/>
        <end position="672"/>
    </location>
</feature>
<evidence type="ECO:0000259" key="4">
    <source>
        <dbReference type="Pfam" id="PF24344"/>
    </source>
</evidence>
<feature type="compositionally biased region" description="Basic and acidic residues" evidence="2">
    <location>
        <begin position="439"/>
        <end position="451"/>
    </location>
</feature>
<dbReference type="Pfam" id="PF24344">
    <property type="entry name" value="PH_23"/>
    <property type="match status" value="1"/>
</dbReference>
<feature type="compositionally biased region" description="Low complexity" evidence="2">
    <location>
        <begin position="1125"/>
        <end position="1140"/>
    </location>
</feature>
<keyword evidence="7" id="KW-1185">Reference proteome</keyword>
<evidence type="ECO:0000313" key="7">
    <source>
        <dbReference type="Proteomes" id="UP000243723"/>
    </source>
</evidence>
<feature type="compositionally biased region" description="Polar residues" evidence="2">
    <location>
        <begin position="1658"/>
        <end position="1679"/>
    </location>
</feature>
<feature type="compositionally biased region" description="Low complexity" evidence="2">
    <location>
        <begin position="116"/>
        <end position="130"/>
    </location>
</feature>
<feature type="domain" description="PH" evidence="4">
    <location>
        <begin position="831"/>
        <end position="971"/>
    </location>
</feature>
<feature type="compositionally biased region" description="Basic and acidic residues" evidence="2">
    <location>
        <begin position="365"/>
        <end position="377"/>
    </location>
</feature>
<gene>
    <name evidence="6" type="ORF">B9Z65_3189</name>
</gene>
<proteinExistence type="predicted"/>
<dbReference type="Proteomes" id="UP000243723">
    <property type="component" value="Unassembled WGS sequence"/>
</dbReference>
<name>A0A2P7ZUN4_9PEZI</name>
<evidence type="ECO:0000256" key="1">
    <source>
        <dbReference type="SAM" id="Coils"/>
    </source>
</evidence>
<keyword evidence="1" id="KW-0175">Coiled coil</keyword>
<feature type="region of interest" description="Disordered" evidence="2">
    <location>
        <begin position="568"/>
        <end position="588"/>
    </location>
</feature>
<dbReference type="OrthoDB" id="5408934at2759"/>
<feature type="compositionally biased region" description="Polar residues" evidence="2">
    <location>
        <begin position="974"/>
        <end position="984"/>
    </location>
</feature>
<feature type="compositionally biased region" description="Polar residues" evidence="2">
    <location>
        <begin position="1172"/>
        <end position="1183"/>
    </location>
</feature>
<dbReference type="EMBL" id="NHZQ01000121">
    <property type="protein sequence ID" value="PSK51922.1"/>
    <property type="molecule type" value="Genomic_DNA"/>
</dbReference>
<feature type="region of interest" description="Disordered" evidence="2">
    <location>
        <begin position="967"/>
        <end position="1037"/>
    </location>
</feature>
<feature type="domain" description="PH" evidence="5">
    <location>
        <begin position="1436"/>
        <end position="1579"/>
    </location>
</feature>
<feature type="compositionally biased region" description="Basic and acidic residues" evidence="2">
    <location>
        <begin position="76"/>
        <end position="88"/>
    </location>
</feature>
<feature type="compositionally biased region" description="Acidic residues" evidence="2">
    <location>
        <begin position="1195"/>
        <end position="1206"/>
    </location>
</feature>
<protein>
    <submittedName>
        <fullName evidence="6">Uncharacterized protein</fullName>
    </submittedName>
</protein>
<feature type="region of interest" description="Disordered" evidence="2">
    <location>
        <begin position="43"/>
        <end position="95"/>
    </location>
</feature>
<dbReference type="Pfam" id="PF24345">
    <property type="entry name" value="PH_24"/>
    <property type="match status" value="1"/>
</dbReference>
<accession>A0A2P7ZUN4</accession>
<dbReference type="Pfam" id="PF24340">
    <property type="entry name" value="DH_2"/>
    <property type="match status" value="1"/>
</dbReference>
<dbReference type="InterPro" id="IPR056416">
    <property type="entry name" value="DH_2_fung"/>
</dbReference>
<feature type="domain" description="DBL homology" evidence="3">
    <location>
        <begin position="623"/>
        <end position="816"/>
    </location>
</feature>
<feature type="compositionally biased region" description="Basic and acidic residues" evidence="2">
    <location>
        <begin position="168"/>
        <end position="187"/>
    </location>
</feature>
<feature type="region of interest" description="Disordered" evidence="2">
    <location>
        <begin position="1616"/>
        <end position="1635"/>
    </location>
</feature>
<feature type="compositionally biased region" description="Polar residues" evidence="2">
    <location>
        <begin position="1261"/>
        <end position="1292"/>
    </location>
</feature>
<evidence type="ECO:0000313" key="6">
    <source>
        <dbReference type="EMBL" id="PSK51922.1"/>
    </source>
</evidence>
<feature type="compositionally biased region" description="Pro residues" evidence="2">
    <location>
        <begin position="994"/>
        <end position="1006"/>
    </location>
</feature>
<feature type="region of interest" description="Disordered" evidence="2">
    <location>
        <begin position="1060"/>
        <end position="1444"/>
    </location>
</feature>
<sequence>MPFQPIAVSRPQAPGDHLDLSAQDAAYRPATVKQKMQQWYGEGGGVVETTTPEKGKMWTAPKSPMKEPAIMSTSPPKKETAMLHKEPRGPLLPDNYEAKPLDIIRDTKTGAHALVKARAPPKAARAAVKPGPTTWDPQRKVFVRKRETKPQNQEDDEMKLATSPKKRLVSDGHWRKDRSPVKQEESPRYVPVTDQKPQRIITQKSTPDFRTKPAKPAATTAFAVRKAPERPKWMPLDPTRQPEPAVTMARKRSKSPPPERRADTSSVNVERAVPRKVTATRTPHKSPRNRTDRHSFESESTEQTPIAKRSPPVRRQSRQQPHCSPPVSEPDTEIPFSLASPGPDDSISRVGLPRSAPKRLSRSQEQPRKISKNEQRKPSGPAPMFQGKTAAEPGGPAPVFGKRIEAWLGGQAEDPFWDETSTVTDDRTSSMPSPIPEPLRPRKREDKRPSPDTRQPLKSSGQNRQFSYEQNGSPRSTGFKTSPSNKENTTGQRQASYEVGDEQTFNKRASTGRDGIGLGINMRREFPTTGKALSTIAASEVTQEPYRNHNPEASLASESYAASSISLTTIGGGPAEPTRKKSPSLKRKLTKHDDLMTVLSVATSGPSLVSARSFRTQKLRLDRQNKEEVLQELATEEAKYQRELQTLVDGVIPVLLSNVLSKSGSRSPSTSLGKEGKKQNATQPIVDMGVALERLKTQHKRMPPNNPGALLVWAQNASRIYEDYIKAWKMGFDDVVINVPKGDKASWHEGLVRNAAGDLVNANGDRVDVAYLLKRPLVRVKNLTKTFRAINYLLPSPDAEAMSERYHALMVAARKKSNDELARIEDEAASSIDPTRARDPKSLAPLAGVRIDPSRSVRARDYFEMNLKHSSGQQLDCAIEVIIRDNEANPDNGGDVLFCEISDTGRWLLFPPVIQEMVSTRRGRGDLELIMMVRGVGSDGNDWSELLTLHSSSEDAIDEWANMLCDGPVPPSPTQTEFTLPVTTPLTPDIDLIPSPPSPTPPPPSPGRTEKSKVTFKSRTPSPSEVDIPIGEQARKTSKRWSFGVGMAAELLDQATPRVFKKTSGSYPPVSMDNRKSSRSAPNSPAQRSGRVDKPGDPYAYTDKAAARDLPDSRPTLKRSTTVKSRGGTPTRSRSGSPTSEYSDSTIRNRSPTRSPKPRRPSFGRSKPTFDSMISSRSSQSEYSVWMPSTSSQLSDEDSVSDDDEDDRRTQSQPVPRAQTAPLSPRPAMHSRTASTPSMDLPVISKIRPTTPQRKPVPSREGSNLSSDTSSELQTPRPGQTRSEPSYLSSGMSREAPSSAPGKLQKFVAGLKSDKKPEPKPASQTPTRPKSGLFSTPKFLQNRRPSSPLKREYDPAADNAISDSDSEDDYSDEDSLSSYSSDEEDEKYDHFSQVRSPEPSPAPQFPKATPPQSLASMSGPSLGPSNSASQGPYRTVPQQASQKADKTVANIFSWSDQGSWDPLHPVEVTVVVSAGLIEAFSMSGAHGVPTTSPDGSDVSPSHFGVTPLVALELTPLVPLRRGTALDISIRSPPTANSKIRSSNNVMFRSRSPEECERLYALINQARINNATYIALQNARPYNNEGTWAAQMDKRNAMRSSSGNSWFGGLGSRRGSTYRSNSIRKRHSSAMSDSSVGTMNTAFSALRRLSGTWRKPGAENSTNSDSLESGQSTPNRNSMMMSGGLGPGGLGGELALGVKEMKVRLYHRESASKWRDMGSARLTIMLPERPDSAGGSPSRGGEATPPGPRGAPGMSKRILVKGTTKGETLLDATLGEGSFERVARTGIAVSVWRDNEGSSEQAGRALDRGGVGASWMDVFMVQMKSERDAAFTFGLVGKLRY</sequence>
<feature type="region of interest" description="Disordered" evidence="2">
    <location>
        <begin position="1726"/>
        <end position="1754"/>
    </location>
</feature>